<feature type="domain" description="tRNA-queuosine alpha-mannosyltransferase N-terminal" evidence="8">
    <location>
        <begin position="15"/>
        <end position="183"/>
    </location>
</feature>
<evidence type="ECO:0000256" key="6">
    <source>
        <dbReference type="ARBA" id="ARBA00048439"/>
    </source>
</evidence>
<accession>A0A443R2P7</accession>
<dbReference type="GO" id="GO:0016438">
    <property type="term" value="F:tRNA-queuosine(34) beta-mannosyltransferase activity"/>
    <property type="evidence" value="ECO:0007669"/>
    <property type="project" value="UniProtKB-EC"/>
</dbReference>
<evidence type="ECO:0000259" key="7">
    <source>
        <dbReference type="Pfam" id="PF00534"/>
    </source>
</evidence>
<comment type="similarity">
    <text evidence="1">Belongs to the glycosyltransferase group 1 family. Glycosyltransferase 4 subfamily.</text>
</comment>
<dbReference type="OrthoDB" id="10032790at2759"/>
<dbReference type="SUPFAM" id="SSF53756">
    <property type="entry name" value="UDP-Glycosyltransferase/glycogen phosphorylase"/>
    <property type="match status" value="1"/>
</dbReference>
<organism evidence="10 11">
    <name type="scientific">Dinothrombium tinctorium</name>
    <dbReference type="NCBI Taxonomy" id="1965070"/>
    <lineage>
        <taxon>Eukaryota</taxon>
        <taxon>Metazoa</taxon>
        <taxon>Ecdysozoa</taxon>
        <taxon>Arthropoda</taxon>
        <taxon>Chelicerata</taxon>
        <taxon>Arachnida</taxon>
        <taxon>Acari</taxon>
        <taxon>Acariformes</taxon>
        <taxon>Trombidiformes</taxon>
        <taxon>Prostigmata</taxon>
        <taxon>Anystina</taxon>
        <taxon>Parasitengona</taxon>
        <taxon>Trombidioidea</taxon>
        <taxon>Trombidiidae</taxon>
        <taxon>Dinothrombium</taxon>
    </lineage>
</organism>
<evidence type="ECO:0000313" key="9">
    <source>
        <dbReference type="EMBL" id="RWS08502.1"/>
    </source>
</evidence>
<dbReference type="STRING" id="1965070.A0A443R2P7"/>
<feature type="domain" description="Glycosyl transferase family 1" evidence="7">
    <location>
        <begin position="187"/>
        <end position="314"/>
    </location>
</feature>
<dbReference type="InterPro" id="IPR051862">
    <property type="entry name" value="GT-like_domain_containing_1"/>
</dbReference>
<reference evidence="10 11" key="1">
    <citation type="journal article" date="2018" name="Gigascience">
        <title>Genomes of trombidid mites reveal novel predicted allergens and laterally-transferred genes associated with secondary metabolism.</title>
        <authorList>
            <person name="Dong X."/>
            <person name="Chaisiri K."/>
            <person name="Xia D."/>
            <person name="Armstrong S.D."/>
            <person name="Fang Y."/>
            <person name="Donnelly M.J."/>
            <person name="Kadowaki T."/>
            <person name="McGarry J.W."/>
            <person name="Darby A.C."/>
            <person name="Makepeace B.L."/>
        </authorList>
    </citation>
    <scope>NUCLEOTIDE SEQUENCE [LARGE SCALE GENOMIC DNA]</scope>
    <source>
        <strain evidence="10">UoL-WK</strain>
    </source>
</reference>
<dbReference type="Pfam" id="PF12038">
    <property type="entry name" value="QTMAN_N"/>
    <property type="match status" value="1"/>
</dbReference>
<reference evidence="10" key="2">
    <citation type="submission" date="2018-11" db="EMBL/GenBank/DDBJ databases">
        <title>Trombidioid mite genomics.</title>
        <authorList>
            <person name="Dong X."/>
        </authorList>
    </citation>
    <scope>NUCLEOTIDE SEQUENCE</scope>
    <source>
        <strain evidence="10">UoL-WK</strain>
    </source>
</reference>
<dbReference type="EC" id="2.4.1.110" evidence="4"/>
<evidence type="ECO:0000256" key="3">
    <source>
        <dbReference type="ARBA" id="ARBA00022679"/>
    </source>
</evidence>
<gene>
    <name evidence="10" type="ORF">B4U79_03685</name>
    <name evidence="9" type="ORF">B4U79_16097</name>
</gene>
<dbReference type="Pfam" id="PF00534">
    <property type="entry name" value="Glycos_transf_1"/>
    <property type="match status" value="1"/>
</dbReference>
<comment type="caution">
    <text evidence="10">The sequence shown here is derived from an EMBL/GenBank/DDBJ whole genome shotgun (WGS) entry which is preliminary data.</text>
</comment>
<evidence type="ECO:0000256" key="1">
    <source>
        <dbReference type="ARBA" id="ARBA00009481"/>
    </source>
</evidence>
<dbReference type="Gene3D" id="3.40.50.2000">
    <property type="entry name" value="Glycogen Phosphorylase B"/>
    <property type="match status" value="1"/>
</dbReference>
<proteinExistence type="inferred from homology"/>
<evidence type="ECO:0000256" key="2">
    <source>
        <dbReference type="ARBA" id="ARBA00022676"/>
    </source>
</evidence>
<feature type="non-terminal residue" evidence="10">
    <location>
        <position position="1"/>
    </location>
</feature>
<name>A0A443R2P7_9ACAR</name>
<sequence length="367" mass="43211">VCIMNVFSEAMRGASILMIEPFYTGSHKALIDTLNERLKEKVWTVTMKGKKWPWRARTAALHLAQTIVAPIPPSVNTLFASSVLNLAELCALRSDIAKLRKVLYFHENQLIYPRQQQKERDFQYGYNQILSCLVADKILFNSEFNRKSFLSSMKSFLKLMPDYRPKNLEQQIEPKTQVLYFPVKFPKERFIEKCTQGPLHILWPHRWEHDKNPEDFFRTLFALKEDNIPFKLSVLGECYDEQPDIFKEAKIKLREEIINWGFVESRERYWHILESADIVVSTSKHEFFGVAMLEAAFKNCFPLCPNALVYPEIFPNVCLYRNNDQLFSQLSAYAKDKHSIPRIDIDFEKYNCETLLSEYKKILFNHQ</sequence>
<evidence type="ECO:0000313" key="11">
    <source>
        <dbReference type="Proteomes" id="UP000285301"/>
    </source>
</evidence>
<evidence type="ECO:0000259" key="8">
    <source>
        <dbReference type="Pfam" id="PF12038"/>
    </source>
</evidence>
<dbReference type="EMBL" id="NCKU01002461">
    <property type="protein sequence ID" value="RWS09545.1"/>
    <property type="molecule type" value="Genomic_DNA"/>
</dbReference>
<dbReference type="Proteomes" id="UP000285301">
    <property type="component" value="Unassembled WGS sequence"/>
</dbReference>
<evidence type="ECO:0000313" key="10">
    <source>
        <dbReference type="EMBL" id="RWS09545.1"/>
    </source>
</evidence>
<dbReference type="PANTHER" id="PTHR13615:SF3">
    <property type="entry name" value="GLYCOSYLTRANSFERASE-LIKE DOMAIN-CONTAINING PROTEIN 1"/>
    <property type="match status" value="1"/>
</dbReference>
<evidence type="ECO:0000256" key="5">
    <source>
        <dbReference type="ARBA" id="ARBA00044539"/>
    </source>
</evidence>
<dbReference type="AlphaFoldDB" id="A0A443R2P7"/>
<evidence type="ECO:0000256" key="4">
    <source>
        <dbReference type="ARBA" id="ARBA00044517"/>
    </source>
</evidence>
<dbReference type="EMBL" id="NCKU01002943">
    <property type="protein sequence ID" value="RWS08502.1"/>
    <property type="molecule type" value="Genomic_DNA"/>
</dbReference>
<protein>
    <recommendedName>
        <fullName evidence="5">tRNA-queuosine alpha-mannosyltransferase</fullName>
        <ecNumber evidence="4">2.4.1.110</ecNumber>
    </recommendedName>
</protein>
<keyword evidence="3 10" id="KW-0808">Transferase</keyword>
<comment type="catalytic activity">
    <reaction evidence="6">
        <text>queuosine(34) in tRNA(Asp) + GDP-alpha-D-mannose = O-4''-alpha-D-mannosylqueuosine(34) in tRNA(Asp) + GDP + H(+)</text>
        <dbReference type="Rhea" id="RHEA:12885"/>
        <dbReference type="Rhea" id="RHEA-COMP:18572"/>
        <dbReference type="Rhea" id="RHEA-COMP:18581"/>
        <dbReference type="ChEBI" id="CHEBI:15378"/>
        <dbReference type="ChEBI" id="CHEBI:57527"/>
        <dbReference type="ChEBI" id="CHEBI:58189"/>
        <dbReference type="ChEBI" id="CHEBI:194431"/>
        <dbReference type="ChEBI" id="CHEBI:194442"/>
        <dbReference type="EC" id="2.4.1.110"/>
    </reaction>
    <physiologicalReaction direction="left-to-right" evidence="6">
        <dbReference type="Rhea" id="RHEA:12886"/>
    </physiologicalReaction>
</comment>
<dbReference type="PANTHER" id="PTHR13615">
    <property type="entry name" value="GLYCOSYLTRANSFERASE-LIKE 1"/>
    <property type="match status" value="1"/>
</dbReference>
<keyword evidence="11" id="KW-1185">Reference proteome</keyword>
<dbReference type="InterPro" id="IPR022701">
    <property type="entry name" value="QTMAN_N"/>
</dbReference>
<dbReference type="CDD" id="cd01635">
    <property type="entry name" value="Glycosyltransferase_GTB-type"/>
    <property type="match status" value="1"/>
</dbReference>
<dbReference type="InterPro" id="IPR001296">
    <property type="entry name" value="Glyco_trans_1"/>
</dbReference>
<keyword evidence="2" id="KW-0328">Glycosyltransferase</keyword>